<protein>
    <submittedName>
        <fullName evidence="2 4">Uncharacterized protein</fullName>
    </submittedName>
</protein>
<gene>
    <name evidence="2" type="ORF">HPBE_LOCUS19787</name>
</gene>
<feature type="region of interest" description="Disordered" evidence="1">
    <location>
        <begin position="53"/>
        <end position="90"/>
    </location>
</feature>
<dbReference type="AlphaFoldDB" id="A0A3P8FBB9"/>
<organism evidence="2">
    <name type="scientific">Heligmosomoides polygyrus</name>
    <name type="common">Parasitic roundworm</name>
    <dbReference type="NCBI Taxonomy" id="6339"/>
    <lineage>
        <taxon>Eukaryota</taxon>
        <taxon>Metazoa</taxon>
        <taxon>Ecdysozoa</taxon>
        <taxon>Nematoda</taxon>
        <taxon>Chromadorea</taxon>
        <taxon>Rhabditida</taxon>
        <taxon>Rhabditina</taxon>
        <taxon>Rhabditomorpha</taxon>
        <taxon>Strongyloidea</taxon>
        <taxon>Heligmosomidae</taxon>
        <taxon>Heligmosomoides</taxon>
    </lineage>
</organism>
<name>A0A3P8FBB9_HELPZ</name>
<sequence length="113" mass="12199">MTILIVNAKELYNILGLAMTDLGESIKKSLTIARLRFHVDIIVMKIMETNKTTPTPAVKSACRPRTTATPSPAVSREANHAEDSTKKPYKASGTLLKELLSQASKTQGAAESS</sequence>
<proteinExistence type="predicted"/>
<reference evidence="2 3" key="1">
    <citation type="submission" date="2018-11" db="EMBL/GenBank/DDBJ databases">
        <authorList>
            <consortium name="Pathogen Informatics"/>
        </authorList>
    </citation>
    <scope>NUCLEOTIDE SEQUENCE [LARGE SCALE GENOMIC DNA]</scope>
</reference>
<evidence type="ECO:0000313" key="4">
    <source>
        <dbReference type="WBParaSite" id="HPBE_0001978801-mRNA-1"/>
    </source>
</evidence>
<reference evidence="4" key="2">
    <citation type="submission" date="2019-09" db="UniProtKB">
        <authorList>
            <consortium name="WormBaseParasite"/>
        </authorList>
    </citation>
    <scope>IDENTIFICATION</scope>
</reference>
<dbReference type="Proteomes" id="UP000050761">
    <property type="component" value="Unassembled WGS sequence"/>
</dbReference>
<evidence type="ECO:0000256" key="1">
    <source>
        <dbReference type="SAM" id="MobiDB-lite"/>
    </source>
</evidence>
<feature type="compositionally biased region" description="Basic and acidic residues" evidence="1">
    <location>
        <begin position="77"/>
        <end position="86"/>
    </location>
</feature>
<evidence type="ECO:0000313" key="2">
    <source>
        <dbReference type="EMBL" id="VDP16676.1"/>
    </source>
</evidence>
<dbReference type="EMBL" id="UZAH01031614">
    <property type="protein sequence ID" value="VDP16676.1"/>
    <property type="molecule type" value="Genomic_DNA"/>
</dbReference>
<evidence type="ECO:0000313" key="3">
    <source>
        <dbReference type="Proteomes" id="UP000050761"/>
    </source>
</evidence>
<accession>A0A3P8FBB9</accession>
<dbReference type="WBParaSite" id="HPBE_0001978801-mRNA-1">
    <property type="protein sequence ID" value="HPBE_0001978801-mRNA-1"/>
    <property type="gene ID" value="HPBE_0001978801"/>
</dbReference>
<keyword evidence="3" id="KW-1185">Reference proteome</keyword>